<organism evidence="3 4">
    <name type="scientific">Pricia antarctica</name>
    <dbReference type="NCBI Taxonomy" id="641691"/>
    <lineage>
        <taxon>Bacteria</taxon>
        <taxon>Pseudomonadati</taxon>
        <taxon>Bacteroidota</taxon>
        <taxon>Flavobacteriia</taxon>
        <taxon>Flavobacteriales</taxon>
        <taxon>Flavobacteriaceae</taxon>
        <taxon>Pricia</taxon>
    </lineage>
</organism>
<dbReference type="PANTHER" id="PTHR19328">
    <property type="entry name" value="HEDGEHOG-INTERACTING PROTEIN"/>
    <property type="match status" value="1"/>
</dbReference>
<dbReference type="AlphaFoldDB" id="A0A1G7G937"/>
<evidence type="ECO:0000256" key="1">
    <source>
        <dbReference type="SAM" id="SignalP"/>
    </source>
</evidence>
<keyword evidence="1" id="KW-0732">Signal</keyword>
<feature type="domain" description="Glucose/Sorbosone dehydrogenase" evidence="2">
    <location>
        <begin position="75"/>
        <end position="407"/>
    </location>
</feature>
<dbReference type="OrthoDB" id="9770043at2"/>
<dbReference type="Proteomes" id="UP000199109">
    <property type="component" value="Unassembled WGS sequence"/>
</dbReference>
<dbReference type="InterPro" id="IPR012938">
    <property type="entry name" value="Glc/Sorbosone_DH"/>
</dbReference>
<protein>
    <submittedName>
        <fullName evidence="3">Glucose/arabinose dehydrogenase, beta-propeller fold</fullName>
    </submittedName>
</protein>
<dbReference type="InterPro" id="IPR011041">
    <property type="entry name" value="Quinoprot_gluc/sorb_DH_b-prop"/>
</dbReference>
<keyword evidence="4" id="KW-1185">Reference proteome</keyword>
<feature type="chain" id="PRO_5011534679" evidence="1">
    <location>
        <begin position="27"/>
        <end position="410"/>
    </location>
</feature>
<dbReference type="SUPFAM" id="SSF50952">
    <property type="entry name" value="Soluble quinoprotein glucose dehydrogenase"/>
    <property type="match status" value="1"/>
</dbReference>
<dbReference type="Pfam" id="PF07995">
    <property type="entry name" value="GSDH"/>
    <property type="match status" value="1"/>
</dbReference>
<evidence type="ECO:0000313" key="3">
    <source>
        <dbReference type="EMBL" id="SDE84640.1"/>
    </source>
</evidence>
<gene>
    <name evidence="3" type="ORF">SAMN05421636_10825</name>
</gene>
<dbReference type="STRING" id="641691.SAMN05421636_10825"/>
<feature type="signal peptide" evidence="1">
    <location>
        <begin position="1"/>
        <end position="26"/>
    </location>
</feature>
<evidence type="ECO:0000259" key="2">
    <source>
        <dbReference type="Pfam" id="PF07995"/>
    </source>
</evidence>
<sequence length="410" mass="45227">MISFYRKLFCCGLISFVFFYSATAQNGQGSKTLLPPVETQPPVSKGQEPAFKGQTRIRGVKTKSKIKITSIADGLKFPWGLDFMPDGRMIVSEKPGNIRIVSKEGVVGAKIQGVPAVRLKGDGGMYDVKLDPDFAKTRLVFWNFVEPVTGGGVTSVARGKLASDEKSFENVKIIYRSSPAYEGPNHNGSRMLFDKNENLFVSFGERFDDEIRKKAQDLGSSLGKIVRIDKEGKAVKGNPFENNPDALPEIWSLGHRNPQGLAFNPTTGELWASDLGPDAGDEINIIKAGANYGWPIISYGIEYSGEPVNGGLTVRKGMEQPVYYWDPTIAPSGITFYMGNLIPEWKGNLFVAALRGSHIDRLVIKDNKVVGEERLFTDLNKRFRYITQGPDGALYAIIDDPDGKIFRISN</sequence>
<dbReference type="Gene3D" id="2.120.10.30">
    <property type="entry name" value="TolB, C-terminal domain"/>
    <property type="match status" value="1"/>
</dbReference>
<dbReference type="PANTHER" id="PTHR19328:SF75">
    <property type="entry name" value="ALDOSE SUGAR DEHYDROGENASE YLII"/>
    <property type="match status" value="1"/>
</dbReference>
<accession>A0A1G7G937</accession>
<evidence type="ECO:0000313" key="4">
    <source>
        <dbReference type="Proteomes" id="UP000199109"/>
    </source>
</evidence>
<name>A0A1G7G937_9FLAO</name>
<dbReference type="InterPro" id="IPR011042">
    <property type="entry name" value="6-blade_b-propeller_TolB-like"/>
</dbReference>
<reference evidence="3 4" key="1">
    <citation type="submission" date="2016-10" db="EMBL/GenBank/DDBJ databases">
        <authorList>
            <person name="de Groot N.N."/>
        </authorList>
    </citation>
    <scope>NUCLEOTIDE SEQUENCE [LARGE SCALE GENOMIC DNA]</scope>
    <source>
        <strain evidence="3 4">DSM 23421</strain>
    </source>
</reference>
<dbReference type="EMBL" id="FNAO01000008">
    <property type="protein sequence ID" value="SDE84640.1"/>
    <property type="molecule type" value="Genomic_DNA"/>
</dbReference>
<proteinExistence type="predicted"/>